<dbReference type="AlphaFoldDB" id="A0A0F9MXT9"/>
<name>A0A0F9MXT9_9ZZZZ</name>
<feature type="coiled-coil region" evidence="1">
    <location>
        <begin position="52"/>
        <end position="79"/>
    </location>
</feature>
<reference evidence="2" key="1">
    <citation type="journal article" date="2015" name="Nature">
        <title>Complex archaea that bridge the gap between prokaryotes and eukaryotes.</title>
        <authorList>
            <person name="Spang A."/>
            <person name="Saw J.H."/>
            <person name="Jorgensen S.L."/>
            <person name="Zaremba-Niedzwiedzka K."/>
            <person name="Martijn J."/>
            <person name="Lind A.E."/>
            <person name="van Eijk R."/>
            <person name="Schleper C."/>
            <person name="Guy L."/>
            <person name="Ettema T.J."/>
        </authorList>
    </citation>
    <scope>NUCLEOTIDE SEQUENCE</scope>
</reference>
<keyword evidence="1" id="KW-0175">Coiled coil</keyword>
<comment type="caution">
    <text evidence="2">The sequence shown here is derived from an EMBL/GenBank/DDBJ whole genome shotgun (WGS) entry which is preliminary data.</text>
</comment>
<dbReference type="EMBL" id="LAZR01004240">
    <property type="protein sequence ID" value="KKN10484.1"/>
    <property type="molecule type" value="Genomic_DNA"/>
</dbReference>
<evidence type="ECO:0000313" key="2">
    <source>
        <dbReference type="EMBL" id="KKN10484.1"/>
    </source>
</evidence>
<sequence length="96" mass="11612">MGKIIQAIRYWASSSELVRDLRYNQLEIKRNKCDITYLKKEMHTTENKLSYLKEKLERVELLNKQLEDWENTLNKLINNKNNKPNIYKKNKNSVLK</sequence>
<protein>
    <submittedName>
        <fullName evidence="2">Uncharacterized protein</fullName>
    </submittedName>
</protein>
<organism evidence="2">
    <name type="scientific">marine sediment metagenome</name>
    <dbReference type="NCBI Taxonomy" id="412755"/>
    <lineage>
        <taxon>unclassified sequences</taxon>
        <taxon>metagenomes</taxon>
        <taxon>ecological metagenomes</taxon>
    </lineage>
</organism>
<gene>
    <name evidence="2" type="ORF">LCGC14_1036060</name>
</gene>
<proteinExistence type="predicted"/>
<evidence type="ECO:0000256" key="1">
    <source>
        <dbReference type="SAM" id="Coils"/>
    </source>
</evidence>
<accession>A0A0F9MXT9</accession>